<dbReference type="GO" id="GO:0005794">
    <property type="term" value="C:Golgi apparatus"/>
    <property type="evidence" value="ECO:0007669"/>
    <property type="project" value="UniProtKB-SubCell"/>
</dbReference>
<evidence type="ECO:0000256" key="4">
    <source>
        <dbReference type="ARBA" id="ARBA00022989"/>
    </source>
</evidence>
<dbReference type="GO" id="GO:0016020">
    <property type="term" value="C:membrane"/>
    <property type="evidence" value="ECO:0007669"/>
    <property type="project" value="InterPro"/>
</dbReference>
<feature type="transmembrane region" description="Helical" evidence="9">
    <location>
        <begin position="149"/>
        <end position="173"/>
    </location>
</feature>
<gene>
    <name evidence="11" type="ORF">QTO34_013612</name>
</gene>
<dbReference type="AlphaFoldDB" id="A0AA40LV46"/>
<feature type="transmembrane region" description="Helical" evidence="9">
    <location>
        <begin position="218"/>
        <end position="234"/>
    </location>
</feature>
<dbReference type="InterPro" id="IPR035952">
    <property type="entry name" value="Rhomboid-like_sf"/>
</dbReference>
<evidence type="ECO:0000256" key="6">
    <source>
        <dbReference type="ARBA" id="ARBA00023136"/>
    </source>
</evidence>
<keyword evidence="6 9" id="KW-0472">Membrane</keyword>
<evidence type="ECO:0000256" key="3">
    <source>
        <dbReference type="ARBA" id="ARBA00022692"/>
    </source>
</evidence>
<evidence type="ECO:0000313" key="11">
    <source>
        <dbReference type="EMBL" id="KAK1344908.1"/>
    </source>
</evidence>
<evidence type="ECO:0000256" key="1">
    <source>
        <dbReference type="ARBA" id="ARBA00004257"/>
    </source>
</evidence>
<feature type="transmembrane region" description="Helical" evidence="9">
    <location>
        <begin position="269"/>
        <end position="289"/>
    </location>
</feature>
<evidence type="ECO:0000256" key="5">
    <source>
        <dbReference type="ARBA" id="ARBA00023034"/>
    </source>
</evidence>
<keyword evidence="3 9" id="KW-0812">Transmembrane</keyword>
<dbReference type="FunFam" id="1.20.1540.10:FF:000011">
    <property type="entry name" value="Putative rhomboid domain-containing protein 2"/>
    <property type="match status" value="1"/>
</dbReference>
<dbReference type="InterPro" id="IPR022764">
    <property type="entry name" value="Peptidase_S54_rhomboid_dom"/>
</dbReference>
<accession>A0AA40LV46</accession>
<evidence type="ECO:0000256" key="7">
    <source>
        <dbReference type="ARBA" id="ARBA00072318"/>
    </source>
</evidence>
<feature type="transmembrane region" description="Helical" evidence="9">
    <location>
        <begin position="185"/>
        <end position="203"/>
    </location>
</feature>
<dbReference type="Gene3D" id="1.20.1540.10">
    <property type="entry name" value="Rhomboid-like"/>
    <property type="match status" value="1"/>
</dbReference>
<comment type="caution">
    <text evidence="11">The sequence shown here is derived from an EMBL/GenBank/DDBJ whole genome shotgun (WGS) entry which is preliminary data.</text>
</comment>
<keyword evidence="4 9" id="KW-1133">Transmembrane helix</keyword>
<comment type="similarity">
    <text evidence="2">Belongs to the peptidase S54 family.</text>
</comment>
<proteinExistence type="inferred from homology"/>
<protein>
    <recommendedName>
        <fullName evidence="7">Rhomboid domain-containing protein 2</fullName>
    </recommendedName>
</protein>
<dbReference type="GO" id="GO:0004252">
    <property type="term" value="F:serine-type endopeptidase activity"/>
    <property type="evidence" value="ECO:0007669"/>
    <property type="project" value="InterPro"/>
</dbReference>
<keyword evidence="5" id="KW-0333">Golgi apparatus</keyword>
<dbReference type="Proteomes" id="UP001177744">
    <property type="component" value="Unassembled WGS sequence"/>
</dbReference>
<reference evidence="11" key="1">
    <citation type="submission" date="2023-06" db="EMBL/GenBank/DDBJ databases">
        <title>Reference genome for the Northern bat (Eptesicus nilssonii), a most northern bat species.</title>
        <authorList>
            <person name="Laine V.N."/>
            <person name="Pulliainen A.T."/>
            <person name="Lilley T.M."/>
        </authorList>
    </citation>
    <scope>NUCLEOTIDE SEQUENCE</scope>
    <source>
        <strain evidence="11">BLF_Eptnil</strain>
        <tissue evidence="11">Kidney</tissue>
    </source>
</reference>
<dbReference type="PANTHER" id="PTHR11009">
    <property type="entry name" value="DER1-LIKE PROTEIN, DERLIN"/>
    <property type="match status" value="1"/>
</dbReference>
<name>A0AA40LV46_CNENI</name>
<feature type="domain" description="Peptidase S54 rhomboid" evidence="10">
    <location>
        <begin position="144"/>
        <end position="288"/>
    </location>
</feature>
<feature type="region of interest" description="Disordered" evidence="8">
    <location>
        <begin position="1"/>
        <end position="38"/>
    </location>
</feature>
<evidence type="ECO:0000256" key="8">
    <source>
        <dbReference type="SAM" id="MobiDB-lite"/>
    </source>
</evidence>
<dbReference type="Pfam" id="PF01694">
    <property type="entry name" value="Rhomboid"/>
    <property type="match status" value="1"/>
</dbReference>
<dbReference type="EMBL" id="JAULJE010000003">
    <property type="protein sequence ID" value="KAK1344908.1"/>
    <property type="molecule type" value="Genomic_DNA"/>
</dbReference>
<feature type="transmembrane region" description="Helical" evidence="9">
    <location>
        <begin position="103"/>
        <end position="123"/>
    </location>
</feature>
<sequence>MKFKSRSGARRGHKPAEVDGAGRTPRCLGAREAGPRNRIGQLEAGGAWGRRSFRPPAPLLPGEIATGRRKEPASWWCPAGAGAVVAMAASDPGRRSWCLRAEMPSATFFTALLSLLVSGPRLFPVQPPLPPSGLSLRSDCLRNWQVYRLVTYIFVYENPVSLLCGAVIIWRFAGNFERTVGTVRHCFFTVIFALISAIIYLSFETVSSLLKLGEVEDARGFTPVAFAMLGVNVVRSRMRRALVFGMVVPSILVPWLLLCASWLIPQTSFLSNVCGLGVGLAYGLTYCYSFDLSEKIALKLDQMFPFSLMRRISVFKYISGSSAERRAAQNRKLNPVPGSYPTQSSYPHLSPSPLVAQMQHASGQKRASWPACAPGHIPSLPPYQPASGLCYVQNHFGTAPNSCVYPGSVAGSLGVQPLTPLNCPATEYSRALPTPQTTDSKECSRILVA</sequence>
<feature type="compositionally biased region" description="Basic residues" evidence="8">
    <location>
        <begin position="1"/>
        <end position="13"/>
    </location>
</feature>
<evidence type="ECO:0000256" key="2">
    <source>
        <dbReference type="ARBA" id="ARBA00009045"/>
    </source>
</evidence>
<comment type="subcellular location">
    <subcellularLocation>
        <location evidence="1">Golgi apparatus</location>
        <location evidence="1">cis-Golgi network membrane</location>
        <topology evidence="1">Multi-pass membrane protein</topology>
    </subcellularLocation>
</comment>
<feature type="transmembrane region" description="Helical" evidence="9">
    <location>
        <begin position="241"/>
        <end position="263"/>
    </location>
</feature>
<organism evidence="11 12">
    <name type="scientific">Cnephaeus nilssonii</name>
    <name type="common">Northern bat</name>
    <name type="synonym">Eptesicus nilssonii</name>
    <dbReference type="NCBI Taxonomy" id="3371016"/>
    <lineage>
        <taxon>Eukaryota</taxon>
        <taxon>Metazoa</taxon>
        <taxon>Chordata</taxon>
        <taxon>Craniata</taxon>
        <taxon>Vertebrata</taxon>
        <taxon>Euteleostomi</taxon>
        <taxon>Mammalia</taxon>
        <taxon>Eutheria</taxon>
        <taxon>Laurasiatheria</taxon>
        <taxon>Chiroptera</taxon>
        <taxon>Yangochiroptera</taxon>
        <taxon>Vespertilionidae</taxon>
        <taxon>Cnephaeus</taxon>
    </lineage>
</organism>
<keyword evidence="12" id="KW-1185">Reference proteome</keyword>
<dbReference type="SUPFAM" id="SSF144091">
    <property type="entry name" value="Rhomboid-like"/>
    <property type="match status" value="1"/>
</dbReference>
<evidence type="ECO:0000259" key="10">
    <source>
        <dbReference type="Pfam" id="PF01694"/>
    </source>
</evidence>
<evidence type="ECO:0000256" key="9">
    <source>
        <dbReference type="SAM" id="Phobius"/>
    </source>
</evidence>
<evidence type="ECO:0000313" key="12">
    <source>
        <dbReference type="Proteomes" id="UP001177744"/>
    </source>
</evidence>